<accession>A0AAD7NAY9</accession>
<feature type="chain" id="PRO_5042099247" description="Cytochrome P450" evidence="1">
    <location>
        <begin position="31"/>
        <end position="67"/>
    </location>
</feature>
<sequence length="67" mass="7370">LCPGRYMATSFVWIAVASILATFNIEKAVGADGNTIEPTYEYTWCNLPVPFECFVTPRSPEAAVLVQ</sequence>
<gene>
    <name evidence="2" type="ORF">DFH07DRAFT_680194</name>
</gene>
<dbReference type="EMBL" id="JARJLG010000072">
    <property type="protein sequence ID" value="KAJ7753125.1"/>
    <property type="molecule type" value="Genomic_DNA"/>
</dbReference>
<dbReference type="AlphaFoldDB" id="A0AAD7NAY9"/>
<protein>
    <recommendedName>
        <fullName evidence="4">Cytochrome P450</fullName>
    </recommendedName>
</protein>
<reference evidence="2" key="1">
    <citation type="submission" date="2023-03" db="EMBL/GenBank/DDBJ databases">
        <title>Massive genome expansion in bonnet fungi (Mycena s.s.) driven by repeated elements and novel gene families across ecological guilds.</title>
        <authorList>
            <consortium name="Lawrence Berkeley National Laboratory"/>
            <person name="Harder C.B."/>
            <person name="Miyauchi S."/>
            <person name="Viragh M."/>
            <person name="Kuo A."/>
            <person name="Thoen E."/>
            <person name="Andreopoulos B."/>
            <person name="Lu D."/>
            <person name="Skrede I."/>
            <person name="Drula E."/>
            <person name="Henrissat B."/>
            <person name="Morin E."/>
            <person name="Kohler A."/>
            <person name="Barry K."/>
            <person name="LaButti K."/>
            <person name="Morin E."/>
            <person name="Salamov A."/>
            <person name="Lipzen A."/>
            <person name="Mereny Z."/>
            <person name="Hegedus B."/>
            <person name="Baldrian P."/>
            <person name="Stursova M."/>
            <person name="Weitz H."/>
            <person name="Taylor A."/>
            <person name="Grigoriev I.V."/>
            <person name="Nagy L.G."/>
            <person name="Martin F."/>
            <person name="Kauserud H."/>
        </authorList>
    </citation>
    <scope>NUCLEOTIDE SEQUENCE</scope>
    <source>
        <strain evidence="2">CBHHK188m</strain>
    </source>
</reference>
<evidence type="ECO:0000313" key="3">
    <source>
        <dbReference type="Proteomes" id="UP001215280"/>
    </source>
</evidence>
<dbReference type="GO" id="GO:0016705">
    <property type="term" value="F:oxidoreductase activity, acting on paired donors, with incorporation or reduction of molecular oxygen"/>
    <property type="evidence" value="ECO:0007669"/>
    <property type="project" value="InterPro"/>
</dbReference>
<keyword evidence="3" id="KW-1185">Reference proteome</keyword>
<dbReference type="GO" id="GO:0020037">
    <property type="term" value="F:heme binding"/>
    <property type="evidence" value="ECO:0007669"/>
    <property type="project" value="InterPro"/>
</dbReference>
<dbReference type="Proteomes" id="UP001215280">
    <property type="component" value="Unassembled WGS sequence"/>
</dbReference>
<feature type="signal peptide" evidence="1">
    <location>
        <begin position="1"/>
        <end position="30"/>
    </location>
</feature>
<feature type="non-terminal residue" evidence="2">
    <location>
        <position position="67"/>
    </location>
</feature>
<keyword evidence="1" id="KW-0732">Signal</keyword>
<dbReference type="GO" id="GO:0005506">
    <property type="term" value="F:iron ion binding"/>
    <property type="evidence" value="ECO:0007669"/>
    <property type="project" value="InterPro"/>
</dbReference>
<evidence type="ECO:0000256" key="1">
    <source>
        <dbReference type="SAM" id="SignalP"/>
    </source>
</evidence>
<evidence type="ECO:0000313" key="2">
    <source>
        <dbReference type="EMBL" id="KAJ7753125.1"/>
    </source>
</evidence>
<evidence type="ECO:0008006" key="4">
    <source>
        <dbReference type="Google" id="ProtNLM"/>
    </source>
</evidence>
<dbReference type="GO" id="GO:0004497">
    <property type="term" value="F:monooxygenase activity"/>
    <property type="evidence" value="ECO:0007669"/>
    <property type="project" value="InterPro"/>
</dbReference>
<organism evidence="2 3">
    <name type="scientific">Mycena maculata</name>
    <dbReference type="NCBI Taxonomy" id="230809"/>
    <lineage>
        <taxon>Eukaryota</taxon>
        <taxon>Fungi</taxon>
        <taxon>Dikarya</taxon>
        <taxon>Basidiomycota</taxon>
        <taxon>Agaricomycotina</taxon>
        <taxon>Agaricomycetes</taxon>
        <taxon>Agaricomycetidae</taxon>
        <taxon>Agaricales</taxon>
        <taxon>Marasmiineae</taxon>
        <taxon>Mycenaceae</taxon>
        <taxon>Mycena</taxon>
    </lineage>
</organism>
<dbReference type="InterPro" id="IPR036396">
    <property type="entry name" value="Cyt_P450_sf"/>
</dbReference>
<comment type="caution">
    <text evidence="2">The sequence shown here is derived from an EMBL/GenBank/DDBJ whole genome shotgun (WGS) entry which is preliminary data.</text>
</comment>
<name>A0AAD7NAY9_9AGAR</name>
<proteinExistence type="predicted"/>
<dbReference type="Gene3D" id="1.10.630.10">
    <property type="entry name" value="Cytochrome P450"/>
    <property type="match status" value="1"/>
</dbReference>
<dbReference type="SUPFAM" id="SSF48264">
    <property type="entry name" value="Cytochrome P450"/>
    <property type="match status" value="1"/>
</dbReference>
<feature type="non-terminal residue" evidence="2">
    <location>
        <position position="1"/>
    </location>
</feature>